<evidence type="ECO:0000313" key="3">
    <source>
        <dbReference type="Proteomes" id="UP000613740"/>
    </source>
</evidence>
<accession>A0A836B880</accession>
<name>A0A836B880_9CHLO</name>
<evidence type="ECO:0000256" key="1">
    <source>
        <dbReference type="SAM" id="MobiDB-lite"/>
    </source>
</evidence>
<evidence type="ECO:0000313" key="2">
    <source>
        <dbReference type="EMBL" id="KAG2450114.1"/>
    </source>
</evidence>
<sequence>MNYPTLPTSTARRLQDNVVCSNATLTSLSACASLSLASPNATMRARINCEHTEDAACREEASLRPGPYPLLAGPGSEAGPQL</sequence>
<reference evidence="2" key="1">
    <citation type="journal article" date="2020" name="bioRxiv">
        <title>Comparative genomics of Chlamydomonas.</title>
        <authorList>
            <person name="Craig R.J."/>
            <person name="Hasan A.R."/>
            <person name="Ness R.W."/>
            <person name="Keightley P.D."/>
        </authorList>
    </citation>
    <scope>NUCLEOTIDE SEQUENCE</scope>
    <source>
        <strain evidence="2">CCAP 11/173</strain>
    </source>
</reference>
<comment type="caution">
    <text evidence="2">The sequence shown here is derived from an EMBL/GenBank/DDBJ whole genome shotgun (WGS) entry which is preliminary data.</text>
</comment>
<proteinExistence type="predicted"/>
<dbReference type="EMBL" id="JAEHOD010000012">
    <property type="protein sequence ID" value="KAG2450114.1"/>
    <property type="molecule type" value="Genomic_DNA"/>
</dbReference>
<feature type="region of interest" description="Disordered" evidence="1">
    <location>
        <begin position="62"/>
        <end position="82"/>
    </location>
</feature>
<gene>
    <name evidence="2" type="ORF">HYH02_000217</name>
</gene>
<dbReference type="Proteomes" id="UP000613740">
    <property type="component" value="Unassembled WGS sequence"/>
</dbReference>
<organism evidence="2 3">
    <name type="scientific">Chlamydomonas schloesseri</name>
    <dbReference type="NCBI Taxonomy" id="2026947"/>
    <lineage>
        <taxon>Eukaryota</taxon>
        <taxon>Viridiplantae</taxon>
        <taxon>Chlorophyta</taxon>
        <taxon>core chlorophytes</taxon>
        <taxon>Chlorophyceae</taxon>
        <taxon>CS clade</taxon>
        <taxon>Chlamydomonadales</taxon>
        <taxon>Chlamydomonadaceae</taxon>
        <taxon>Chlamydomonas</taxon>
    </lineage>
</organism>
<dbReference type="AlphaFoldDB" id="A0A836B880"/>
<protein>
    <submittedName>
        <fullName evidence="2">Uncharacterized protein</fullName>
    </submittedName>
</protein>
<keyword evidence="3" id="KW-1185">Reference proteome</keyword>